<reference evidence="1 2" key="1">
    <citation type="submission" date="2022-10" db="EMBL/GenBank/DDBJ databases">
        <title>High-quality genome sequences of two octocoral-associated bacteria, Endozoicomonas euniceicola EF212 and Endozoicomonas gorgoniicola PS125.</title>
        <authorList>
            <person name="Chiou Y.-J."/>
            <person name="Chen Y.-H."/>
        </authorList>
    </citation>
    <scope>NUCLEOTIDE SEQUENCE [LARGE SCALE GENOMIC DNA]</scope>
    <source>
        <strain evidence="1 2">PS125</strain>
    </source>
</reference>
<dbReference type="EMBL" id="JAPFCC010000001">
    <property type="protein sequence ID" value="MCW7552119.1"/>
    <property type="molecule type" value="Genomic_DNA"/>
</dbReference>
<sequence length="90" mass="10666">MNTKEKFERIHIEEIAAIPEQTGSYELLQAHYWLVDKDGHVFINKRSRAKMCNRDKRVADVFMERKAVPDAVYVQYIHQAWIPHSCSDYV</sequence>
<dbReference type="Proteomes" id="UP001209854">
    <property type="component" value="Unassembled WGS sequence"/>
</dbReference>
<protein>
    <submittedName>
        <fullName evidence="1">Uncharacterized protein</fullName>
    </submittedName>
</protein>
<organism evidence="1 2">
    <name type="scientific">Endozoicomonas gorgoniicola</name>
    <dbReference type="NCBI Taxonomy" id="1234144"/>
    <lineage>
        <taxon>Bacteria</taxon>
        <taxon>Pseudomonadati</taxon>
        <taxon>Pseudomonadota</taxon>
        <taxon>Gammaproteobacteria</taxon>
        <taxon>Oceanospirillales</taxon>
        <taxon>Endozoicomonadaceae</taxon>
        <taxon>Endozoicomonas</taxon>
    </lineage>
</organism>
<proteinExistence type="predicted"/>
<comment type="caution">
    <text evidence="1">The sequence shown here is derived from an EMBL/GenBank/DDBJ whole genome shotgun (WGS) entry which is preliminary data.</text>
</comment>
<gene>
    <name evidence="1" type="ORF">NX722_05560</name>
</gene>
<accession>A0ABT3MSY8</accession>
<evidence type="ECO:0000313" key="2">
    <source>
        <dbReference type="Proteomes" id="UP001209854"/>
    </source>
</evidence>
<evidence type="ECO:0000313" key="1">
    <source>
        <dbReference type="EMBL" id="MCW7552119.1"/>
    </source>
</evidence>
<keyword evidence="2" id="KW-1185">Reference proteome</keyword>
<name>A0ABT3MSY8_9GAMM</name>
<dbReference type="RefSeq" id="WP_262567097.1">
    <property type="nucleotide sequence ID" value="NZ_JAPFCC010000001.1"/>
</dbReference>